<comment type="caution">
    <text evidence="7">The sequence shown here is derived from an EMBL/GenBank/DDBJ whole genome shotgun (WGS) entry which is preliminary data.</text>
</comment>
<name>A0AB34IU73_PRYPA</name>
<dbReference type="PANTHER" id="PTHR12778:SF9">
    <property type="entry name" value="ACETYL-COENZYME A TRANSPORTER 1"/>
    <property type="match status" value="1"/>
</dbReference>
<reference evidence="7 8" key="1">
    <citation type="journal article" date="2024" name="Science">
        <title>Giant polyketide synthase enzymes in the biosynthesis of giant marine polyether toxins.</title>
        <authorList>
            <person name="Fallon T.R."/>
            <person name="Shende V.V."/>
            <person name="Wierzbicki I.H."/>
            <person name="Pendleton A.L."/>
            <person name="Watervoot N.F."/>
            <person name="Auber R.P."/>
            <person name="Gonzalez D.J."/>
            <person name="Wisecaver J.H."/>
            <person name="Moore B.S."/>
        </authorList>
    </citation>
    <scope>NUCLEOTIDE SEQUENCE [LARGE SCALE GENOMIC DNA]</scope>
    <source>
        <strain evidence="7 8">12B1</strain>
    </source>
</reference>
<feature type="transmembrane region" description="Helical" evidence="6">
    <location>
        <begin position="373"/>
        <end position="395"/>
    </location>
</feature>
<dbReference type="InterPro" id="IPR036259">
    <property type="entry name" value="MFS_trans_sf"/>
</dbReference>
<dbReference type="AlphaFoldDB" id="A0AB34IU73"/>
<evidence type="ECO:0000313" key="8">
    <source>
        <dbReference type="Proteomes" id="UP001515480"/>
    </source>
</evidence>
<evidence type="ECO:0000256" key="2">
    <source>
        <dbReference type="ARBA" id="ARBA00022692"/>
    </source>
</evidence>
<evidence type="ECO:0000256" key="6">
    <source>
        <dbReference type="SAM" id="Phobius"/>
    </source>
</evidence>
<evidence type="ECO:0000256" key="1">
    <source>
        <dbReference type="ARBA" id="ARBA00004141"/>
    </source>
</evidence>
<keyword evidence="3 6" id="KW-1133">Transmembrane helix</keyword>
<dbReference type="Pfam" id="PF13000">
    <property type="entry name" value="Acatn"/>
    <property type="match status" value="2"/>
</dbReference>
<dbReference type="InterPro" id="IPR024371">
    <property type="entry name" value="AcetylCoA_trans_1-like"/>
</dbReference>
<feature type="region of interest" description="Disordered" evidence="5">
    <location>
        <begin position="1"/>
        <end position="71"/>
    </location>
</feature>
<gene>
    <name evidence="7" type="ORF">AB1Y20_008191</name>
</gene>
<dbReference type="PANTHER" id="PTHR12778">
    <property type="entry name" value="SOLUTE CARRIER FAMILY 33 ACETYL-COA TRANSPORTER -RELATED"/>
    <property type="match status" value="1"/>
</dbReference>
<feature type="transmembrane region" description="Helical" evidence="6">
    <location>
        <begin position="188"/>
        <end position="216"/>
    </location>
</feature>
<dbReference type="Proteomes" id="UP001515480">
    <property type="component" value="Unassembled WGS sequence"/>
</dbReference>
<dbReference type="GO" id="GO:0008521">
    <property type="term" value="F:acetyl-CoA transmembrane transporter activity"/>
    <property type="evidence" value="ECO:0007669"/>
    <property type="project" value="InterPro"/>
</dbReference>
<dbReference type="InterPro" id="IPR004752">
    <property type="entry name" value="AmpG_permease/AT-1"/>
</dbReference>
<feature type="transmembrane region" description="Helical" evidence="6">
    <location>
        <begin position="148"/>
        <end position="168"/>
    </location>
</feature>
<dbReference type="GO" id="GO:0016020">
    <property type="term" value="C:membrane"/>
    <property type="evidence" value="ECO:0007669"/>
    <property type="project" value="UniProtKB-SubCell"/>
</dbReference>
<keyword evidence="4 6" id="KW-0472">Membrane</keyword>
<evidence type="ECO:0000313" key="7">
    <source>
        <dbReference type="EMBL" id="KAL1507345.1"/>
    </source>
</evidence>
<feature type="compositionally biased region" description="Low complexity" evidence="5">
    <location>
        <begin position="23"/>
        <end position="33"/>
    </location>
</feature>
<keyword evidence="2 6" id="KW-0812">Transmembrane</keyword>
<sequence>MQTAASKTKRRVASPSKSRDHGTPTPKGSPSKSPSRKRAQSPPVSPIKLEPGESYAKPPHTEVTMPKEPEPQGLAGDYGAIALLMLLYTLQGIPMGLHASLPLIMAERKVLTSELAFFSFASYPFSFKLLWAPLVDSIYSSSFGRRKTWIVPAQAAIGLLLTMCADQVEVMLGAVPGDAESGTVNVKALTYLFFTFYVLAATQDIAVDGLALTVLSARNKELGATCNAIGQTVGFFLANVGFFALSSYGLTTLASFMKFWGWVFLASTVCVLFVKRDEHVAPTSGVLSEIVSAYKEMLLVMQLPSVRTLALVLLTCKAPLAAFDALVSFELMAEPINIPKERLAFLGTIMIPIGIITQAHVSKSFSESKPLGVWMYTYKLRLAIGAALIGFIIWLRQITSSGAAIPPYMYALGLGIMAISSATSAAMFVAQMAFFNRVSDPRIGGTYMTMLNTVANLGGQWPGTVVLAIKGELEKSPKIDAFSIICACSAVMGVVWVMLTQRTIHDIQNRPLLAWKASS</sequence>
<accession>A0AB34IU73</accession>
<evidence type="ECO:0000256" key="4">
    <source>
        <dbReference type="ARBA" id="ARBA00023136"/>
    </source>
</evidence>
<keyword evidence="8" id="KW-1185">Reference proteome</keyword>
<feature type="transmembrane region" description="Helical" evidence="6">
    <location>
        <begin position="343"/>
        <end position="361"/>
    </location>
</feature>
<dbReference type="EMBL" id="JBGBPQ010000018">
    <property type="protein sequence ID" value="KAL1507345.1"/>
    <property type="molecule type" value="Genomic_DNA"/>
</dbReference>
<proteinExistence type="predicted"/>
<organism evidence="7 8">
    <name type="scientific">Prymnesium parvum</name>
    <name type="common">Toxic golden alga</name>
    <dbReference type="NCBI Taxonomy" id="97485"/>
    <lineage>
        <taxon>Eukaryota</taxon>
        <taxon>Haptista</taxon>
        <taxon>Haptophyta</taxon>
        <taxon>Prymnesiophyceae</taxon>
        <taxon>Prymnesiales</taxon>
        <taxon>Prymnesiaceae</taxon>
        <taxon>Prymnesium</taxon>
    </lineage>
</organism>
<dbReference type="GO" id="GO:0035348">
    <property type="term" value="P:acetyl-CoA transmembrane transport"/>
    <property type="evidence" value="ECO:0007669"/>
    <property type="project" value="InterPro"/>
</dbReference>
<feature type="transmembrane region" description="Helical" evidence="6">
    <location>
        <begin position="407"/>
        <end position="435"/>
    </location>
</feature>
<evidence type="ECO:0000256" key="3">
    <source>
        <dbReference type="ARBA" id="ARBA00022989"/>
    </source>
</evidence>
<feature type="transmembrane region" description="Helical" evidence="6">
    <location>
        <begin position="481"/>
        <end position="499"/>
    </location>
</feature>
<feature type="transmembrane region" description="Helical" evidence="6">
    <location>
        <begin position="309"/>
        <end position="331"/>
    </location>
</feature>
<dbReference type="SUPFAM" id="SSF103473">
    <property type="entry name" value="MFS general substrate transporter"/>
    <property type="match status" value="1"/>
</dbReference>
<comment type="subcellular location">
    <subcellularLocation>
        <location evidence="1">Membrane</location>
        <topology evidence="1">Multi-pass membrane protein</topology>
    </subcellularLocation>
</comment>
<evidence type="ECO:0000256" key="5">
    <source>
        <dbReference type="SAM" id="MobiDB-lite"/>
    </source>
</evidence>
<protein>
    <submittedName>
        <fullName evidence="7">Uncharacterized protein</fullName>
    </submittedName>
</protein>
<feature type="transmembrane region" description="Helical" evidence="6">
    <location>
        <begin position="228"/>
        <end position="250"/>
    </location>
</feature>